<protein>
    <submittedName>
        <fullName evidence="2">GNAT family N-acetyltransferase</fullName>
    </submittedName>
</protein>
<dbReference type="InterPro" id="IPR016181">
    <property type="entry name" value="Acyl_CoA_acyltransferase"/>
</dbReference>
<dbReference type="Proteomes" id="UP000886803">
    <property type="component" value="Unassembled WGS sequence"/>
</dbReference>
<evidence type="ECO:0000313" key="2">
    <source>
        <dbReference type="EMBL" id="HJB42734.1"/>
    </source>
</evidence>
<name>A0A9D2M8V7_9FIRM</name>
<dbReference type="Gene3D" id="3.40.630.30">
    <property type="match status" value="1"/>
</dbReference>
<gene>
    <name evidence="2" type="ORF">H9945_09580</name>
</gene>
<accession>A0A9D2M8V7</accession>
<reference evidence="2" key="2">
    <citation type="submission" date="2021-04" db="EMBL/GenBank/DDBJ databases">
        <authorList>
            <person name="Gilroy R."/>
        </authorList>
    </citation>
    <scope>NUCLEOTIDE SEQUENCE</scope>
    <source>
        <strain evidence="2">ChiBcec8-13705</strain>
    </source>
</reference>
<comment type="caution">
    <text evidence="2">The sequence shown here is derived from an EMBL/GenBank/DDBJ whole genome shotgun (WGS) entry which is preliminary data.</text>
</comment>
<proteinExistence type="predicted"/>
<dbReference type="EMBL" id="DWYG01000163">
    <property type="protein sequence ID" value="HJB42734.1"/>
    <property type="molecule type" value="Genomic_DNA"/>
</dbReference>
<dbReference type="InterPro" id="IPR000182">
    <property type="entry name" value="GNAT_dom"/>
</dbReference>
<dbReference type="PROSITE" id="PS51186">
    <property type="entry name" value="GNAT"/>
    <property type="match status" value="1"/>
</dbReference>
<evidence type="ECO:0000313" key="3">
    <source>
        <dbReference type="Proteomes" id="UP000886803"/>
    </source>
</evidence>
<dbReference type="AlphaFoldDB" id="A0A9D2M8V7"/>
<reference evidence="2" key="1">
    <citation type="journal article" date="2021" name="PeerJ">
        <title>Extensive microbial diversity within the chicken gut microbiome revealed by metagenomics and culture.</title>
        <authorList>
            <person name="Gilroy R."/>
            <person name="Ravi A."/>
            <person name="Getino M."/>
            <person name="Pursley I."/>
            <person name="Horton D.L."/>
            <person name="Alikhan N.F."/>
            <person name="Baker D."/>
            <person name="Gharbi K."/>
            <person name="Hall N."/>
            <person name="Watson M."/>
            <person name="Adriaenssens E.M."/>
            <person name="Foster-Nyarko E."/>
            <person name="Jarju S."/>
            <person name="Secka A."/>
            <person name="Antonio M."/>
            <person name="Oren A."/>
            <person name="Chaudhuri R.R."/>
            <person name="La Ragione R."/>
            <person name="Hildebrand F."/>
            <person name="Pallen M.J."/>
        </authorList>
    </citation>
    <scope>NUCLEOTIDE SEQUENCE</scope>
    <source>
        <strain evidence="2">ChiBcec8-13705</strain>
    </source>
</reference>
<dbReference type="GO" id="GO:0016747">
    <property type="term" value="F:acyltransferase activity, transferring groups other than amino-acyl groups"/>
    <property type="evidence" value="ECO:0007669"/>
    <property type="project" value="InterPro"/>
</dbReference>
<feature type="domain" description="N-acetyltransferase" evidence="1">
    <location>
        <begin position="113"/>
        <end position="256"/>
    </location>
</feature>
<sequence length="256" mass="28042">MTQADIWRIAKIQSAIDAHCAPEDFDRAENVIVHSAADPRARRYLELPFACDLISYGPNLVASVSPQLEAAVRQYASQYAPAHCFETPNLHVLEASMRSHGYSACFMAEYFLPLLDALAPIRCGYELRVLGPADFAPLYTPQWANALCEARRSLDMLGVGAFDGGRLVGLAGASADCETMWQIGVDVLPGYRRQGIAAALTSRLAAEILARGKVPFYCCAWSNIPSARNAIRSGFRPAWAELTFKPLAYVEKLQQG</sequence>
<dbReference type="CDD" id="cd04301">
    <property type="entry name" value="NAT_SF"/>
    <property type="match status" value="1"/>
</dbReference>
<evidence type="ECO:0000259" key="1">
    <source>
        <dbReference type="PROSITE" id="PS51186"/>
    </source>
</evidence>
<dbReference type="InterPro" id="IPR027365">
    <property type="entry name" value="GNAT_acetyltra_YdfB-like"/>
</dbReference>
<dbReference type="SUPFAM" id="SSF55729">
    <property type="entry name" value="Acyl-CoA N-acyltransferases (Nat)"/>
    <property type="match status" value="1"/>
</dbReference>
<organism evidence="2 3">
    <name type="scientific">Candidatus Gemmiger avicola</name>
    <dbReference type="NCBI Taxonomy" id="2838605"/>
    <lineage>
        <taxon>Bacteria</taxon>
        <taxon>Bacillati</taxon>
        <taxon>Bacillota</taxon>
        <taxon>Clostridia</taxon>
        <taxon>Eubacteriales</taxon>
        <taxon>Gemmiger</taxon>
    </lineage>
</organism>
<dbReference type="Pfam" id="PF12746">
    <property type="entry name" value="GNAT_acetyltran"/>
    <property type="match status" value="1"/>
</dbReference>